<dbReference type="Pfam" id="PF08592">
    <property type="entry name" value="Anthrone_oxy"/>
    <property type="match status" value="1"/>
</dbReference>
<organism evidence="2 3">
    <name type="scientific">Agaribacillus aureus</name>
    <dbReference type="NCBI Taxonomy" id="3051825"/>
    <lineage>
        <taxon>Bacteria</taxon>
        <taxon>Pseudomonadati</taxon>
        <taxon>Bacteroidota</taxon>
        <taxon>Cytophagia</taxon>
        <taxon>Cytophagales</taxon>
        <taxon>Splendidivirgaceae</taxon>
        <taxon>Agaribacillus</taxon>
    </lineage>
</organism>
<dbReference type="EMBL" id="JAUJEB010000017">
    <property type="protein sequence ID" value="MDN5217465.1"/>
    <property type="molecule type" value="Genomic_DNA"/>
</dbReference>
<protein>
    <submittedName>
        <fullName evidence="2">DUF1772 domain-containing protein</fullName>
    </submittedName>
</protein>
<evidence type="ECO:0000313" key="3">
    <source>
        <dbReference type="Proteomes" id="UP001172083"/>
    </source>
</evidence>
<keyword evidence="3" id="KW-1185">Reference proteome</keyword>
<feature type="transmembrane region" description="Helical" evidence="1">
    <location>
        <begin position="57"/>
        <end position="76"/>
    </location>
</feature>
<proteinExistence type="predicted"/>
<feature type="transmembrane region" description="Helical" evidence="1">
    <location>
        <begin position="192"/>
        <end position="211"/>
    </location>
</feature>
<comment type="caution">
    <text evidence="2">The sequence shown here is derived from an EMBL/GenBank/DDBJ whole genome shotgun (WGS) entry which is preliminary data.</text>
</comment>
<accession>A0ABT8LI33</accession>
<keyword evidence="1" id="KW-1133">Transmembrane helix</keyword>
<sequence>MKKGLIITQKFGVLTAAFIHLTAFETVSSDKLNEANPLKMAFHTKNILIMDISFKSIILFGSIILTGLSAGLFYAWSVSVIPGTKGVADLTYLKTMQSINRAILNPAFFLVFFGSIVLLSISSIYEFHTNKWVFTLMLAASITYLIGTVGITALGNVPLNDQLEVLKIAETRADKISEFRKYYESNWNRLHLIRTVFAVLSFLLAVLALFIQTKKI</sequence>
<gene>
    <name evidence="2" type="ORF">QQ020_35665</name>
</gene>
<feature type="transmembrane region" description="Helical" evidence="1">
    <location>
        <begin position="132"/>
        <end position="154"/>
    </location>
</feature>
<dbReference type="RefSeq" id="WP_346762801.1">
    <property type="nucleotide sequence ID" value="NZ_JAUJEB010000017.1"/>
</dbReference>
<keyword evidence="1" id="KW-0472">Membrane</keyword>
<dbReference type="InterPro" id="IPR013901">
    <property type="entry name" value="Anthrone_oxy"/>
</dbReference>
<dbReference type="Proteomes" id="UP001172083">
    <property type="component" value="Unassembled WGS sequence"/>
</dbReference>
<name>A0ABT8LI33_9BACT</name>
<evidence type="ECO:0000313" key="2">
    <source>
        <dbReference type="EMBL" id="MDN5217465.1"/>
    </source>
</evidence>
<keyword evidence="1" id="KW-0812">Transmembrane</keyword>
<reference evidence="2" key="1">
    <citation type="submission" date="2023-06" db="EMBL/GenBank/DDBJ databases">
        <title>Genomic of Agaribacillus aureum.</title>
        <authorList>
            <person name="Wang G."/>
        </authorList>
    </citation>
    <scope>NUCLEOTIDE SEQUENCE</scope>
    <source>
        <strain evidence="2">BMA12</strain>
    </source>
</reference>
<evidence type="ECO:0000256" key="1">
    <source>
        <dbReference type="SAM" id="Phobius"/>
    </source>
</evidence>
<feature type="transmembrane region" description="Helical" evidence="1">
    <location>
        <begin position="103"/>
        <end position="125"/>
    </location>
</feature>